<gene>
    <name evidence="1" type="ORF">HNQ88_001523</name>
</gene>
<dbReference type="AlphaFoldDB" id="A0AAE3XMG9"/>
<proteinExistence type="predicted"/>
<evidence type="ECO:0000313" key="1">
    <source>
        <dbReference type="EMBL" id="MDR6238486.1"/>
    </source>
</evidence>
<keyword evidence="2" id="KW-1185">Reference proteome</keyword>
<dbReference type="EMBL" id="JAVDQD010000002">
    <property type="protein sequence ID" value="MDR6238486.1"/>
    <property type="molecule type" value="Genomic_DNA"/>
</dbReference>
<reference evidence="1" key="1">
    <citation type="submission" date="2023-07" db="EMBL/GenBank/DDBJ databases">
        <title>Genomic Encyclopedia of Type Strains, Phase IV (KMG-IV): sequencing the most valuable type-strain genomes for metagenomic binning, comparative biology and taxonomic classification.</title>
        <authorList>
            <person name="Goeker M."/>
        </authorList>
    </citation>
    <scope>NUCLEOTIDE SEQUENCE</scope>
    <source>
        <strain evidence="1">DSM 26174</strain>
    </source>
</reference>
<dbReference type="Proteomes" id="UP001185092">
    <property type="component" value="Unassembled WGS sequence"/>
</dbReference>
<evidence type="ECO:0000313" key="2">
    <source>
        <dbReference type="Proteomes" id="UP001185092"/>
    </source>
</evidence>
<dbReference type="RefSeq" id="WP_309937997.1">
    <property type="nucleotide sequence ID" value="NZ_AP025305.1"/>
</dbReference>
<protein>
    <submittedName>
        <fullName evidence="1">Uncharacterized protein</fullName>
    </submittedName>
</protein>
<organism evidence="1 2">
    <name type="scientific">Aureibacter tunicatorum</name>
    <dbReference type="NCBI Taxonomy" id="866807"/>
    <lineage>
        <taxon>Bacteria</taxon>
        <taxon>Pseudomonadati</taxon>
        <taxon>Bacteroidota</taxon>
        <taxon>Cytophagia</taxon>
        <taxon>Cytophagales</taxon>
        <taxon>Persicobacteraceae</taxon>
        <taxon>Aureibacter</taxon>
    </lineage>
</organism>
<sequence>MQKSILINKLLESYSLDSIDRILSELTAMDLIELEADENTIFLAFNSYFYLESLN</sequence>
<accession>A0AAE3XMG9</accession>
<comment type="caution">
    <text evidence="1">The sequence shown here is derived from an EMBL/GenBank/DDBJ whole genome shotgun (WGS) entry which is preliminary data.</text>
</comment>
<name>A0AAE3XMG9_9BACT</name>